<dbReference type="PANTHER" id="PTHR13464">
    <property type="entry name" value="TRANSCRIPTIONAL REGULATOR PROTEIN HCNGP"/>
    <property type="match status" value="1"/>
</dbReference>
<dbReference type="Proteomes" id="UP001157974">
    <property type="component" value="Unassembled WGS sequence"/>
</dbReference>
<dbReference type="InterPro" id="IPR012479">
    <property type="entry name" value="SAP30BP"/>
</dbReference>
<organism evidence="2 3">
    <name type="scientific">Rhodosorus marinus</name>
    <dbReference type="NCBI Taxonomy" id="101924"/>
    <lineage>
        <taxon>Eukaryota</taxon>
        <taxon>Rhodophyta</taxon>
        <taxon>Stylonematophyceae</taxon>
        <taxon>Stylonematales</taxon>
        <taxon>Stylonemataceae</taxon>
        <taxon>Rhodosorus</taxon>
    </lineage>
</organism>
<gene>
    <name evidence="2" type="ORF">NDN08_006761</name>
</gene>
<feature type="region of interest" description="Disordered" evidence="1">
    <location>
        <begin position="167"/>
        <end position="190"/>
    </location>
</feature>
<sequence>MFEEGAAGVELCDNSFNRTRKTNQTMDEESGQVVEPERGTDTGPGSEGEDDDEEFDEGHYEGIDMTSIKVISTTNERENVLEPEKELGEWVEYALSKLKEGVDFNDSVRRNHAFRNPAILEKMVAYCELDEHGTNLPKTSSFAGRDFRKDEYYKALAAEQRLIGEGRNMAIPPTSKITSKGKRSKWDSRG</sequence>
<accession>A0AAV8UIV1</accession>
<reference evidence="2 3" key="1">
    <citation type="journal article" date="2023" name="Nat. Commun.">
        <title>Origin of minicircular mitochondrial genomes in red algae.</title>
        <authorList>
            <person name="Lee Y."/>
            <person name="Cho C.H."/>
            <person name="Lee Y.M."/>
            <person name="Park S.I."/>
            <person name="Yang J.H."/>
            <person name="West J.A."/>
            <person name="Bhattacharya D."/>
            <person name="Yoon H.S."/>
        </authorList>
    </citation>
    <scope>NUCLEOTIDE SEQUENCE [LARGE SCALE GENOMIC DNA]</scope>
    <source>
        <strain evidence="2 3">CCMP1338</strain>
        <tissue evidence="2">Whole cell</tissue>
    </source>
</reference>
<name>A0AAV8UIV1_9RHOD</name>
<comment type="caution">
    <text evidence="2">The sequence shown here is derived from an EMBL/GenBank/DDBJ whole genome shotgun (WGS) entry which is preliminary data.</text>
</comment>
<feature type="compositionally biased region" description="Polar residues" evidence="1">
    <location>
        <begin position="14"/>
        <end position="25"/>
    </location>
</feature>
<keyword evidence="3" id="KW-1185">Reference proteome</keyword>
<dbReference type="GO" id="GO:0005634">
    <property type="term" value="C:nucleus"/>
    <property type="evidence" value="ECO:0007669"/>
    <property type="project" value="TreeGrafter"/>
</dbReference>
<feature type="region of interest" description="Disordered" evidence="1">
    <location>
        <begin position="1"/>
        <end position="56"/>
    </location>
</feature>
<dbReference type="Pfam" id="PF07818">
    <property type="entry name" value="HCNGP"/>
    <property type="match status" value="1"/>
</dbReference>
<dbReference type="EMBL" id="JAMWBK010000009">
    <property type="protein sequence ID" value="KAJ8902354.1"/>
    <property type="molecule type" value="Genomic_DNA"/>
</dbReference>
<evidence type="ECO:0000313" key="2">
    <source>
        <dbReference type="EMBL" id="KAJ8902354.1"/>
    </source>
</evidence>
<protein>
    <submittedName>
        <fullName evidence="2">Uncharacterized protein</fullName>
    </submittedName>
</protein>
<evidence type="ECO:0000256" key="1">
    <source>
        <dbReference type="SAM" id="MobiDB-lite"/>
    </source>
</evidence>
<dbReference type="GO" id="GO:0006355">
    <property type="term" value="P:regulation of DNA-templated transcription"/>
    <property type="evidence" value="ECO:0007669"/>
    <property type="project" value="InterPro"/>
</dbReference>
<evidence type="ECO:0000313" key="3">
    <source>
        <dbReference type="Proteomes" id="UP001157974"/>
    </source>
</evidence>
<dbReference type="AlphaFoldDB" id="A0AAV8UIV1"/>
<feature type="compositionally biased region" description="Acidic residues" evidence="1">
    <location>
        <begin position="47"/>
        <end position="56"/>
    </location>
</feature>
<proteinExistence type="predicted"/>
<dbReference type="PANTHER" id="PTHR13464:SF0">
    <property type="entry name" value="SAP30-BINDING PROTEIN"/>
    <property type="match status" value="1"/>
</dbReference>